<organism evidence="3 4">
    <name type="scientific">Ambispora leptoticha</name>
    <dbReference type="NCBI Taxonomy" id="144679"/>
    <lineage>
        <taxon>Eukaryota</taxon>
        <taxon>Fungi</taxon>
        <taxon>Fungi incertae sedis</taxon>
        <taxon>Mucoromycota</taxon>
        <taxon>Glomeromycotina</taxon>
        <taxon>Glomeromycetes</taxon>
        <taxon>Archaeosporales</taxon>
        <taxon>Ambisporaceae</taxon>
        <taxon>Ambispora</taxon>
    </lineage>
</organism>
<evidence type="ECO:0000313" key="4">
    <source>
        <dbReference type="Proteomes" id="UP000789508"/>
    </source>
</evidence>
<dbReference type="EMBL" id="CAJVPS010005595">
    <property type="protein sequence ID" value="CAG8616642.1"/>
    <property type="molecule type" value="Genomic_DNA"/>
</dbReference>
<dbReference type="Proteomes" id="UP000789508">
    <property type="component" value="Unassembled WGS sequence"/>
</dbReference>
<feature type="region of interest" description="Disordered" evidence="2">
    <location>
        <begin position="81"/>
        <end position="160"/>
    </location>
</feature>
<dbReference type="AlphaFoldDB" id="A0A9N9GPH3"/>
<accession>A0A9N9GPH3</accession>
<evidence type="ECO:0000256" key="1">
    <source>
        <dbReference type="SAM" id="Coils"/>
    </source>
</evidence>
<keyword evidence="1" id="KW-0175">Coiled coil</keyword>
<gene>
    <name evidence="3" type="ORF">ALEPTO_LOCUS8785</name>
</gene>
<feature type="compositionally biased region" description="Polar residues" evidence="2">
    <location>
        <begin position="135"/>
        <end position="151"/>
    </location>
</feature>
<proteinExistence type="predicted"/>
<evidence type="ECO:0000313" key="3">
    <source>
        <dbReference type="EMBL" id="CAG8616642.1"/>
    </source>
</evidence>
<feature type="compositionally biased region" description="Polar residues" evidence="2">
    <location>
        <begin position="93"/>
        <end position="105"/>
    </location>
</feature>
<sequence length="160" mass="18081">MSDIRQSAFAYPSPASHLPRTDLSLREILDMYRDNDLLKQILTAKTEEDKRRAEEEKCKAEQFRLQCKQVELEMMREQKKPPTIFTGVPREALNTSYNTKTSPSDIHSPYLPIPPTIDPHYSATTPTSAGGRLSPPSSVSNTHENSNNSNVLPFGSHHHH</sequence>
<name>A0A9N9GPH3_9GLOM</name>
<keyword evidence="4" id="KW-1185">Reference proteome</keyword>
<protein>
    <submittedName>
        <fullName evidence="3">1088_t:CDS:1</fullName>
    </submittedName>
</protein>
<feature type="non-terminal residue" evidence="3">
    <location>
        <position position="1"/>
    </location>
</feature>
<comment type="caution">
    <text evidence="3">The sequence shown here is derived from an EMBL/GenBank/DDBJ whole genome shotgun (WGS) entry which is preliminary data.</text>
</comment>
<evidence type="ECO:0000256" key="2">
    <source>
        <dbReference type="SAM" id="MobiDB-lite"/>
    </source>
</evidence>
<dbReference type="OrthoDB" id="2272836at2759"/>
<feature type="coiled-coil region" evidence="1">
    <location>
        <begin position="53"/>
        <end position="80"/>
    </location>
</feature>
<reference evidence="3" key="1">
    <citation type="submission" date="2021-06" db="EMBL/GenBank/DDBJ databases">
        <authorList>
            <person name="Kallberg Y."/>
            <person name="Tangrot J."/>
            <person name="Rosling A."/>
        </authorList>
    </citation>
    <scope>NUCLEOTIDE SEQUENCE</scope>
    <source>
        <strain evidence="3">FL130A</strain>
    </source>
</reference>